<evidence type="ECO:0000313" key="4">
    <source>
        <dbReference type="Proteomes" id="UP001432322"/>
    </source>
</evidence>
<feature type="transmembrane region" description="Helical" evidence="1">
    <location>
        <begin position="250"/>
        <end position="269"/>
    </location>
</feature>
<sequence>LNAEQIVIVFLLFIRIILSIIVLGCGVKIPKDFLKTITLGIFIPILLGDLIKLYIELATFASNFQSPNDFYNMFVKWTDGLQSIVSDYVHYNAISLHILYLYCAKLACSDDESIIVFPTRMVVSLTQVIPLFFCLLSFIPNTTKSFILRAIRELNKLYLFLAFVALLVMIVWCAKVLKRELPYDHARHTDLQVRDARSRLLSLLIYMIIPLATLAPFFVDSIVWFVILINGETTNFSKLEYYKMVIRENSSIWLALLTLVLISPYRRAVLIICRCKKIKIEPLPRKEVELTNMYRYANLEEAMES</sequence>
<evidence type="ECO:0000313" key="2">
    <source>
        <dbReference type="EMBL" id="GMT15852.1"/>
    </source>
</evidence>
<protein>
    <recommendedName>
        <fullName evidence="5">G protein-coupled receptor</fullName>
    </recommendedName>
</protein>
<feature type="transmembrane region" description="Helical" evidence="1">
    <location>
        <begin position="158"/>
        <end position="177"/>
    </location>
</feature>
<dbReference type="AlphaFoldDB" id="A0AAV5VCD3"/>
<dbReference type="EMBL" id="BTSY01000107">
    <property type="protein sequence ID" value="GMT37339.1"/>
    <property type="molecule type" value="Genomic_DNA"/>
</dbReference>
<feature type="transmembrane region" description="Helical" evidence="1">
    <location>
        <begin position="6"/>
        <end position="27"/>
    </location>
</feature>
<comment type="caution">
    <text evidence="2">The sequence shown here is derived from an EMBL/GenBank/DDBJ whole genome shotgun (WGS) entry which is preliminary data.</text>
</comment>
<keyword evidence="1" id="KW-0812">Transmembrane</keyword>
<feature type="non-terminal residue" evidence="2">
    <location>
        <position position="305"/>
    </location>
</feature>
<feature type="transmembrane region" description="Helical" evidence="1">
    <location>
        <begin position="203"/>
        <end position="230"/>
    </location>
</feature>
<keyword evidence="1" id="KW-1133">Transmembrane helix</keyword>
<name>A0AAV5VCD3_9BILA</name>
<dbReference type="EMBL" id="BTSY01000002">
    <property type="protein sequence ID" value="GMT15852.1"/>
    <property type="molecule type" value="Genomic_DNA"/>
</dbReference>
<evidence type="ECO:0000313" key="3">
    <source>
        <dbReference type="EMBL" id="GMT37339.1"/>
    </source>
</evidence>
<dbReference type="Proteomes" id="UP001432322">
    <property type="component" value="Unassembled WGS sequence"/>
</dbReference>
<keyword evidence="4" id="KW-1185">Reference proteome</keyword>
<organism evidence="2 4">
    <name type="scientific">Pristionchus fissidentatus</name>
    <dbReference type="NCBI Taxonomy" id="1538716"/>
    <lineage>
        <taxon>Eukaryota</taxon>
        <taxon>Metazoa</taxon>
        <taxon>Ecdysozoa</taxon>
        <taxon>Nematoda</taxon>
        <taxon>Chromadorea</taxon>
        <taxon>Rhabditida</taxon>
        <taxon>Rhabditina</taxon>
        <taxon>Diplogasteromorpha</taxon>
        <taxon>Diplogasteroidea</taxon>
        <taxon>Neodiplogasteridae</taxon>
        <taxon>Pristionchus</taxon>
    </lineage>
</organism>
<evidence type="ECO:0000256" key="1">
    <source>
        <dbReference type="SAM" id="Phobius"/>
    </source>
</evidence>
<feature type="transmembrane region" description="Helical" evidence="1">
    <location>
        <begin position="114"/>
        <end position="138"/>
    </location>
</feature>
<evidence type="ECO:0008006" key="5">
    <source>
        <dbReference type="Google" id="ProtNLM"/>
    </source>
</evidence>
<accession>A0AAV5VCD3</accession>
<keyword evidence="1" id="KW-0472">Membrane</keyword>
<proteinExistence type="predicted"/>
<feature type="transmembrane region" description="Helical" evidence="1">
    <location>
        <begin position="39"/>
        <end position="61"/>
    </location>
</feature>
<feature type="non-terminal residue" evidence="2">
    <location>
        <position position="1"/>
    </location>
</feature>
<gene>
    <name evidence="3" type="ORF">PFISCL1PPCAC_28636</name>
    <name evidence="2" type="ORF">PFISCL1PPCAC_7149</name>
</gene>
<reference evidence="2" key="1">
    <citation type="submission" date="2023-10" db="EMBL/GenBank/DDBJ databases">
        <title>Genome assembly of Pristionchus species.</title>
        <authorList>
            <person name="Yoshida K."/>
            <person name="Sommer R.J."/>
        </authorList>
    </citation>
    <scope>NUCLEOTIDE SEQUENCE</scope>
    <source>
        <strain evidence="2">RS5133</strain>
    </source>
</reference>